<dbReference type="AlphaFoldDB" id="A0A093VBT0"/>
<evidence type="ECO:0000256" key="1">
    <source>
        <dbReference type="SAM" id="MobiDB-lite"/>
    </source>
</evidence>
<reference evidence="3" key="1">
    <citation type="journal article" date="2014" name="PLoS Genet.">
        <title>Signature Gene Expression Reveals Novel Clues to the Molecular Mechanisms of Dimorphic Transition in Penicillium marneffei.</title>
        <authorList>
            <person name="Yang E."/>
            <person name="Wang G."/>
            <person name="Cai J."/>
            <person name="Woo P.C."/>
            <person name="Lau S.K."/>
            <person name="Yuen K.-Y."/>
            <person name="Chow W.-N."/>
            <person name="Lin X."/>
        </authorList>
    </citation>
    <scope>NUCLEOTIDE SEQUENCE [LARGE SCALE GENOMIC DNA]</scope>
    <source>
        <strain evidence="3">PM1</strain>
    </source>
</reference>
<feature type="region of interest" description="Disordered" evidence="1">
    <location>
        <begin position="123"/>
        <end position="160"/>
    </location>
</feature>
<protein>
    <submittedName>
        <fullName evidence="3">Structural polyprotein</fullName>
    </submittedName>
</protein>
<feature type="compositionally biased region" description="Low complexity" evidence="1">
    <location>
        <begin position="127"/>
        <end position="160"/>
    </location>
</feature>
<evidence type="ECO:0000256" key="2">
    <source>
        <dbReference type="SAM" id="SignalP"/>
    </source>
</evidence>
<keyword evidence="2" id="KW-0732">Signal</keyword>
<feature type="chain" id="PRO_5001888953" evidence="2">
    <location>
        <begin position="22"/>
        <end position="258"/>
    </location>
</feature>
<evidence type="ECO:0000313" key="3">
    <source>
        <dbReference type="EMBL" id="KFX49640.1"/>
    </source>
</evidence>
<gene>
    <name evidence="3" type="ORF">GQ26_0092370</name>
</gene>
<feature type="signal peptide" evidence="2">
    <location>
        <begin position="1"/>
        <end position="21"/>
    </location>
</feature>
<name>A0A093VBT0_TALMA</name>
<comment type="caution">
    <text evidence="3">The sequence shown here is derived from an EMBL/GenBank/DDBJ whole genome shotgun (WGS) entry which is preliminary data.</text>
</comment>
<accession>A0A093VBT0</accession>
<proteinExistence type="predicted"/>
<dbReference type="HOGENOM" id="CLU_963707_0_0_1"/>
<dbReference type="EMBL" id="JPOX01000009">
    <property type="protein sequence ID" value="KFX49640.1"/>
    <property type="molecule type" value="Genomic_DNA"/>
</dbReference>
<organism evidence="3">
    <name type="scientific">Talaromyces marneffei PM1</name>
    <dbReference type="NCBI Taxonomy" id="1077442"/>
    <lineage>
        <taxon>Eukaryota</taxon>
        <taxon>Fungi</taxon>
        <taxon>Dikarya</taxon>
        <taxon>Ascomycota</taxon>
        <taxon>Pezizomycotina</taxon>
        <taxon>Eurotiomycetes</taxon>
        <taxon>Eurotiomycetidae</taxon>
        <taxon>Eurotiales</taxon>
        <taxon>Trichocomaceae</taxon>
        <taxon>Talaromyces</taxon>
        <taxon>Talaromyces sect. Talaromyces</taxon>
    </lineage>
</organism>
<sequence>MLSFVPVSLVATATLFSAAQGIEILKPADGDTVDAGNGFDVVWLYTSADPSDWEILLANPAPTKLLATDVIVSPISGTATSTATHHIPSVTGIPDGNYRVIMDPRNKGIGAFPGSGEFTIVNGGAGSTTTTGATTGTTTSTGIAPSTPTPKSTGSTTSVTSIPTGATVSSSVSVPTGSNRIITTSTSFSTFTSGSVTSLIPESTIVKTIVVPASDAARTSTGSGTSSPTIGLAAGSSTISSVGLMGSVVSAILGIFIL</sequence>